<dbReference type="AlphaFoldDB" id="A0A8X6P0B5"/>
<proteinExistence type="predicted"/>
<keyword evidence="2" id="KW-1185">Reference proteome</keyword>
<evidence type="ECO:0000313" key="1">
    <source>
        <dbReference type="EMBL" id="GFT44575.1"/>
    </source>
</evidence>
<sequence>MEKTVSTIALFADSSPDGSTGCHLLCRRFVERGIRQRHMSYQLHVAGGQLVKSQPESSSSVTIFFSFLKRLK</sequence>
<evidence type="ECO:0000313" key="2">
    <source>
        <dbReference type="Proteomes" id="UP000887013"/>
    </source>
</evidence>
<comment type="caution">
    <text evidence="1">The sequence shown here is derived from an EMBL/GenBank/DDBJ whole genome shotgun (WGS) entry which is preliminary data.</text>
</comment>
<gene>
    <name evidence="1" type="ORF">NPIL_387921</name>
</gene>
<protein>
    <submittedName>
        <fullName evidence="1">Uncharacterized protein</fullName>
    </submittedName>
</protein>
<dbReference type="EMBL" id="BMAW01110720">
    <property type="protein sequence ID" value="GFT44575.1"/>
    <property type="molecule type" value="Genomic_DNA"/>
</dbReference>
<dbReference type="Proteomes" id="UP000887013">
    <property type="component" value="Unassembled WGS sequence"/>
</dbReference>
<organism evidence="1 2">
    <name type="scientific">Nephila pilipes</name>
    <name type="common">Giant wood spider</name>
    <name type="synonym">Nephila maculata</name>
    <dbReference type="NCBI Taxonomy" id="299642"/>
    <lineage>
        <taxon>Eukaryota</taxon>
        <taxon>Metazoa</taxon>
        <taxon>Ecdysozoa</taxon>
        <taxon>Arthropoda</taxon>
        <taxon>Chelicerata</taxon>
        <taxon>Arachnida</taxon>
        <taxon>Araneae</taxon>
        <taxon>Araneomorphae</taxon>
        <taxon>Entelegynae</taxon>
        <taxon>Araneoidea</taxon>
        <taxon>Nephilidae</taxon>
        <taxon>Nephila</taxon>
    </lineage>
</organism>
<accession>A0A8X6P0B5</accession>
<name>A0A8X6P0B5_NEPPI</name>
<reference evidence="1" key="1">
    <citation type="submission" date="2020-08" db="EMBL/GenBank/DDBJ databases">
        <title>Multicomponent nature underlies the extraordinary mechanical properties of spider dragline silk.</title>
        <authorList>
            <person name="Kono N."/>
            <person name="Nakamura H."/>
            <person name="Mori M."/>
            <person name="Yoshida Y."/>
            <person name="Ohtoshi R."/>
            <person name="Malay A.D."/>
            <person name="Moran D.A.P."/>
            <person name="Tomita M."/>
            <person name="Numata K."/>
            <person name="Arakawa K."/>
        </authorList>
    </citation>
    <scope>NUCLEOTIDE SEQUENCE</scope>
</reference>